<feature type="compositionally biased region" description="Polar residues" evidence="1">
    <location>
        <begin position="431"/>
        <end position="440"/>
    </location>
</feature>
<organism evidence="3 4">
    <name type="scientific">Candidatus Obscuribacter phosphatis</name>
    <dbReference type="NCBI Taxonomy" id="1906157"/>
    <lineage>
        <taxon>Bacteria</taxon>
        <taxon>Bacillati</taxon>
        <taxon>Candidatus Melainabacteria</taxon>
        <taxon>Candidatus Obscuribacterales</taxon>
        <taxon>Candidatus Obscuribacteraceae</taxon>
        <taxon>Candidatus Obscuribacter</taxon>
    </lineage>
</organism>
<evidence type="ECO:0000313" key="3">
    <source>
        <dbReference type="EMBL" id="MBN8660217.1"/>
    </source>
</evidence>
<protein>
    <submittedName>
        <fullName evidence="3">VWA domain-containing protein</fullName>
    </submittedName>
</protein>
<dbReference type="EMBL" id="JAFLCK010000008">
    <property type="protein sequence ID" value="MBN8660217.1"/>
    <property type="molecule type" value="Genomic_DNA"/>
</dbReference>
<dbReference type="PANTHER" id="PTHR34706">
    <property type="entry name" value="SLR1338 PROTEIN"/>
    <property type="match status" value="1"/>
</dbReference>
<name>A0A8J7P9W4_9BACT</name>
<dbReference type="PROSITE" id="PS50234">
    <property type="entry name" value="VWFA"/>
    <property type="match status" value="1"/>
</dbReference>
<reference evidence="3" key="1">
    <citation type="submission" date="2021-02" db="EMBL/GenBank/DDBJ databases">
        <title>Genome-Resolved Metagenomics of a Microbial Community Performing Photosynthetic Biological Nutrient Removal.</title>
        <authorList>
            <person name="Mcdaniel E.A."/>
        </authorList>
    </citation>
    <scope>NUCLEOTIDE SEQUENCE</scope>
    <source>
        <strain evidence="3">UWPOB_OBS1</strain>
    </source>
</reference>
<dbReference type="InterPro" id="IPR036465">
    <property type="entry name" value="vWFA_dom_sf"/>
</dbReference>
<feature type="region of interest" description="Disordered" evidence="1">
    <location>
        <begin position="17"/>
        <end position="83"/>
    </location>
</feature>
<comment type="caution">
    <text evidence="3">The sequence shown here is derived from an EMBL/GenBank/DDBJ whole genome shotgun (WGS) entry which is preliminary data.</text>
</comment>
<dbReference type="Gene3D" id="3.40.50.410">
    <property type="entry name" value="von Willebrand factor, type A domain"/>
    <property type="match status" value="1"/>
</dbReference>
<feature type="domain" description="VWFA" evidence="2">
    <location>
        <begin position="180"/>
        <end position="332"/>
    </location>
</feature>
<sequence length="487" mass="52181">MKASSFAAAIIAISQPIEQAKATPNRDPRPKQICSRADSQSKAQDASLQLRSATPTLDTLPPPKRLLGGVGKTEMLQESPPRPVNKLGYLTESQHKNPPENVVYVAPNSLAYRAGLAAGDKILARGVRGTIADLIVERAGKRYLCRINVATLIQPIQPSRKDPLKAGIERSAAQKLHERSLVFMIDKSASMDTKDCPGGLSRWQWCKQHIGEIYLAENGLLANDISIVTFDSQFRSFRNCSAGQLSAVFQDIAPDGETNMAQALQESLALVRRPLEGGKPALIAIISDGRPTDAENLKKVIIDRVNSLSDPKLLSIVFIEVGTPEKYLKELDTDLVPKGAKADVVTVMPMDRAQKDGWTATLAAAVPKEDKPVDKNAARDALNGHVNSYNSSAFINNVRPAPPVKAHPTGTAPGTTSSKTPGTTTPTSATNGQTPGSSAANKLVNPAPPVKAHPTGVNPEAASATQKPIEIDEKETTLKRNANKTYQ</sequence>
<dbReference type="InterPro" id="IPR002035">
    <property type="entry name" value="VWF_A"/>
</dbReference>
<feature type="region of interest" description="Disordered" evidence="1">
    <location>
        <begin position="393"/>
        <end position="487"/>
    </location>
</feature>
<dbReference type="SMART" id="SM00327">
    <property type="entry name" value="VWA"/>
    <property type="match status" value="1"/>
</dbReference>
<dbReference type="Pfam" id="PF13519">
    <property type="entry name" value="VWA_2"/>
    <property type="match status" value="1"/>
</dbReference>
<dbReference type="PANTHER" id="PTHR34706:SF1">
    <property type="entry name" value="VWFA DOMAIN-CONTAINING PROTEIN"/>
    <property type="match status" value="1"/>
</dbReference>
<evidence type="ECO:0000256" key="1">
    <source>
        <dbReference type="SAM" id="MobiDB-lite"/>
    </source>
</evidence>
<feature type="compositionally biased region" description="Polar residues" evidence="1">
    <location>
        <begin position="37"/>
        <end position="57"/>
    </location>
</feature>
<evidence type="ECO:0000313" key="4">
    <source>
        <dbReference type="Proteomes" id="UP000664277"/>
    </source>
</evidence>
<gene>
    <name evidence="3" type="ORF">J0M35_07620</name>
</gene>
<evidence type="ECO:0000259" key="2">
    <source>
        <dbReference type="PROSITE" id="PS50234"/>
    </source>
</evidence>
<feature type="compositionally biased region" description="Basic and acidic residues" evidence="1">
    <location>
        <begin position="469"/>
        <end position="478"/>
    </location>
</feature>
<dbReference type="AlphaFoldDB" id="A0A8J7P9W4"/>
<feature type="compositionally biased region" description="Low complexity" evidence="1">
    <location>
        <begin position="408"/>
        <end position="430"/>
    </location>
</feature>
<dbReference type="SUPFAM" id="SSF53300">
    <property type="entry name" value="vWA-like"/>
    <property type="match status" value="1"/>
</dbReference>
<proteinExistence type="predicted"/>
<dbReference type="Proteomes" id="UP000664277">
    <property type="component" value="Unassembled WGS sequence"/>
</dbReference>
<accession>A0A8J7P9W4</accession>